<reference evidence="2" key="1">
    <citation type="submission" date="2017-04" db="EMBL/GenBank/DDBJ databases">
        <authorList>
            <person name="Varghese N."/>
            <person name="Submissions S."/>
        </authorList>
    </citation>
    <scope>NUCLEOTIDE SEQUENCE [LARGE SCALE GENOMIC DNA]</scope>
    <source>
        <strain evidence="2">DSM 16512</strain>
    </source>
</reference>
<gene>
    <name evidence="1" type="ORF">SAMN05660197_1264</name>
</gene>
<dbReference type="EMBL" id="FWWZ01000001">
    <property type="protein sequence ID" value="SMC09456.1"/>
    <property type="molecule type" value="Genomic_DNA"/>
</dbReference>
<dbReference type="InterPro" id="IPR016181">
    <property type="entry name" value="Acyl_CoA_acyltransferase"/>
</dbReference>
<protein>
    <submittedName>
        <fullName evidence="1">N-acyl amino acid synthase, PEP-CTERM/exosortase system-associated</fullName>
    </submittedName>
</protein>
<dbReference type="SUPFAM" id="SSF55729">
    <property type="entry name" value="Acyl-CoA N-acyltransferases (Nat)"/>
    <property type="match status" value="1"/>
</dbReference>
<evidence type="ECO:0000313" key="1">
    <source>
        <dbReference type="EMBL" id="SMC09456.1"/>
    </source>
</evidence>
<sequence length="198" mass="24010">MFYFFEVDDENIMEKIYRFRYEILCEELEFFPKNSKRLEFDKYDPYAKHFVAMNDNCEIVATARLIHHSPIGYPTQEHLEINPDVKNLLMTYKREKLGEVSRILLHKNYRNMHDTKYILEHFVKEKIYFMAKEMGMEYAFTAMEKSFIRLMKMVKVHLQIIGPKQNGYGSPRYPCLISTSLIERENPMLLQRYKKRHK</sequence>
<dbReference type="STRING" id="1069081.SAMN05660197_1264"/>
<dbReference type="Gene3D" id="3.40.630.30">
    <property type="match status" value="1"/>
</dbReference>
<dbReference type="RefSeq" id="WP_084275682.1">
    <property type="nucleotide sequence ID" value="NZ_AP026671.1"/>
</dbReference>
<dbReference type="OrthoDB" id="5334244at2"/>
<accession>A0A1W1WT87</accession>
<proteinExistence type="predicted"/>
<keyword evidence="2" id="KW-1185">Reference proteome</keyword>
<evidence type="ECO:0000313" key="2">
    <source>
        <dbReference type="Proteomes" id="UP000192602"/>
    </source>
</evidence>
<dbReference type="Proteomes" id="UP000192602">
    <property type="component" value="Unassembled WGS sequence"/>
</dbReference>
<dbReference type="AlphaFoldDB" id="A0A1W1WT87"/>
<organism evidence="1 2">
    <name type="scientific">Nitratiruptor tergarcus DSM 16512</name>
    <dbReference type="NCBI Taxonomy" id="1069081"/>
    <lineage>
        <taxon>Bacteria</taxon>
        <taxon>Pseudomonadati</taxon>
        <taxon>Campylobacterota</taxon>
        <taxon>Epsilonproteobacteria</taxon>
        <taxon>Nautiliales</taxon>
        <taxon>Nitratiruptoraceae</taxon>
        <taxon>Nitratiruptor</taxon>
    </lineage>
</organism>
<name>A0A1W1WT87_9BACT</name>
<dbReference type="Pfam" id="PF13444">
    <property type="entry name" value="Acetyltransf_5"/>
    <property type="match status" value="1"/>
</dbReference>